<evidence type="ECO:0000256" key="1">
    <source>
        <dbReference type="SAM" id="MobiDB-lite"/>
    </source>
</evidence>
<feature type="compositionally biased region" description="Basic and acidic residues" evidence="1">
    <location>
        <begin position="53"/>
        <end position="66"/>
    </location>
</feature>
<dbReference type="Proteomes" id="UP001595974">
    <property type="component" value="Unassembled WGS sequence"/>
</dbReference>
<protein>
    <submittedName>
        <fullName evidence="2">DUF6402 family protein</fullName>
    </submittedName>
</protein>
<proteinExistence type="predicted"/>
<dbReference type="InterPro" id="IPR045646">
    <property type="entry name" value="DUF6402"/>
</dbReference>
<evidence type="ECO:0000313" key="2">
    <source>
        <dbReference type="EMBL" id="MFC5769053.1"/>
    </source>
</evidence>
<keyword evidence="3" id="KW-1185">Reference proteome</keyword>
<organism evidence="2 3">
    <name type="scientific">Thauera sinica</name>
    <dbReference type="NCBI Taxonomy" id="2665146"/>
    <lineage>
        <taxon>Bacteria</taxon>
        <taxon>Pseudomonadati</taxon>
        <taxon>Pseudomonadota</taxon>
        <taxon>Betaproteobacteria</taxon>
        <taxon>Rhodocyclales</taxon>
        <taxon>Zoogloeaceae</taxon>
        <taxon>Thauera</taxon>
    </lineage>
</organism>
<dbReference type="RefSeq" id="WP_096446297.1">
    <property type="nucleotide sequence ID" value="NZ_JBHSOG010000023.1"/>
</dbReference>
<gene>
    <name evidence="2" type="ORF">ACFPTN_06675</name>
</gene>
<dbReference type="Pfam" id="PF19940">
    <property type="entry name" value="DUF6402"/>
    <property type="match status" value="1"/>
</dbReference>
<name>A0ABW1APP0_9RHOO</name>
<sequence>MSFLVKVVDRITEHYLELARGRYPYHVREGKQWQVRDGGLGCRPIETQATISMDKDPPPLPEDRNKPKPQLPAQPAAAETGKDNAKSPPAQSAPPPAAAAPAAAQERLRDEACVTPPPFDMLDLPEGMEAMGFKYAAYCARRWFNGKVYALDDPTATHAPDFVDTDTFKLKWILGFGRVRQRHAHLLATNLKASTPENIFNDRAREELLKQFQYFIDQQRNNYYYATLDTLAYCNNDKQAFHRQFQFQRVNVTTFDALDDYASLVNDLTASLANFSFYAAVALAQVSTEQYNWYGPIWYRCTRTRVEVTHIYVYARDSYAFNDDKTVSQYLGHWNRHGVIIARDAAASELISKYSDILAHESGNEPKSYLPPLPAHLDKPVDIGRHLRKKEVFYPVRNRDFRHWRKLKGRGGDFAIFSSFERIKLPTPIVLDLGERRQQIKP</sequence>
<comment type="caution">
    <text evidence="2">The sequence shown here is derived from an EMBL/GenBank/DDBJ whole genome shotgun (WGS) entry which is preliminary data.</text>
</comment>
<dbReference type="EMBL" id="JBHSOG010000023">
    <property type="protein sequence ID" value="MFC5769053.1"/>
    <property type="molecule type" value="Genomic_DNA"/>
</dbReference>
<evidence type="ECO:0000313" key="3">
    <source>
        <dbReference type="Proteomes" id="UP001595974"/>
    </source>
</evidence>
<accession>A0ABW1APP0</accession>
<feature type="region of interest" description="Disordered" evidence="1">
    <location>
        <begin position="48"/>
        <end position="109"/>
    </location>
</feature>
<reference evidence="3" key="1">
    <citation type="journal article" date="2019" name="Int. J. Syst. Evol. Microbiol.">
        <title>The Global Catalogue of Microorganisms (GCM) 10K type strain sequencing project: providing services to taxonomists for standard genome sequencing and annotation.</title>
        <authorList>
            <consortium name="The Broad Institute Genomics Platform"/>
            <consortium name="The Broad Institute Genome Sequencing Center for Infectious Disease"/>
            <person name="Wu L."/>
            <person name="Ma J."/>
        </authorList>
    </citation>
    <scope>NUCLEOTIDE SEQUENCE [LARGE SCALE GENOMIC DNA]</scope>
    <source>
        <strain evidence="3">SHR3</strain>
    </source>
</reference>